<accession>A0A9N9NVQ0</accession>
<comment type="caution">
    <text evidence="1">The sequence shown here is derived from an EMBL/GenBank/DDBJ whole genome shotgun (WGS) entry which is preliminary data.</text>
</comment>
<dbReference type="AlphaFoldDB" id="A0A9N9NVQ0"/>
<sequence>SKIISLNIQDPKAKYNFERHYKKFELDSEALYIPAIYKDGEIKHKSYYNTYSTLSEKHIGIVQVEVQEYINRSSTCAANIFIKERIDIKPVISKTL</sequence>
<evidence type="ECO:0000313" key="2">
    <source>
        <dbReference type="Proteomes" id="UP000789759"/>
    </source>
</evidence>
<dbReference type="Proteomes" id="UP000789759">
    <property type="component" value="Unassembled WGS sequence"/>
</dbReference>
<keyword evidence="2" id="KW-1185">Reference proteome</keyword>
<proteinExistence type="predicted"/>
<name>A0A9N9NVQ0_9GLOM</name>
<gene>
    <name evidence="1" type="ORF">CPELLU_LOCUS16152</name>
</gene>
<protein>
    <submittedName>
        <fullName evidence="1">8077_t:CDS:1</fullName>
    </submittedName>
</protein>
<evidence type="ECO:0000313" key="1">
    <source>
        <dbReference type="EMBL" id="CAG8776615.1"/>
    </source>
</evidence>
<organism evidence="1 2">
    <name type="scientific">Cetraspora pellucida</name>
    <dbReference type="NCBI Taxonomy" id="1433469"/>
    <lineage>
        <taxon>Eukaryota</taxon>
        <taxon>Fungi</taxon>
        <taxon>Fungi incertae sedis</taxon>
        <taxon>Mucoromycota</taxon>
        <taxon>Glomeromycotina</taxon>
        <taxon>Glomeromycetes</taxon>
        <taxon>Diversisporales</taxon>
        <taxon>Gigasporaceae</taxon>
        <taxon>Cetraspora</taxon>
    </lineage>
</organism>
<reference evidence="1" key="1">
    <citation type="submission" date="2021-06" db="EMBL/GenBank/DDBJ databases">
        <authorList>
            <person name="Kallberg Y."/>
            <person name="Tangrot J."/>
            <person name="Rosling A."/>
        </authorList>
    </citation>
    <scope>NUCLEOTIDE SEQUENCE</scope>
    <source>
        <strain evidence="1">FL966</strain>
    </source>
</reference>
<feature type="non-terminal residue" evidence="1">
    <location>
        <position position="96"/>
    </location>
</feature>
<dbReference type="OrthoDB" id="10267344at2759"/>
<dbReference type="EMBL" id="CAJVQA010023023">
    <property type="protein sequence ID" value="CAG8776615.1"/>
    <property type="molecule type" value="Genomic_DNA"/>
</dbReference>